<dbReference type="EMBL" id="CP013480">
    <property type="protein sequence ID" value="ALS60149.1"/>
    <property type="molecule type" value="Genomic_DNA"/>
</dbReference>
<dbReference type="Proteomes" id="UP000060277">
    <property type="component" value="Chromosome"/>
</dbReference>
<organism evidence="1 2">
    <name type="scientific">Pandoraea norimbergensis</name>
    <dbReference type="NCBI Taxonomy" id="93219"/>
    <lineage>
        <taxon>Bacteria</taxon>
        <taxon>Pseudomonadati</taxon>
        <taxon>Pseudomonadota</taxon>
        <taxon>Betaproteobacteria</taxon>
        <taxon>Burkholderiales</taxon>
        <taxon>Burkholderiaceae</taxon>
        <taxon>Pandoraea</taxon>
    </lineage>
</organism>
<evidence type="ECO:0000313" key="1">
    <source>
        <dbReference type="EMBL" id="ALS60149.1"/>
    </source>
</evidence>
<protein>
    <submittedName>
        <fullName evidence="1">Uncharacterized protein</fullName>
    </submittedName>
</protein>
<proteinExistence type="predicted"/>
<gene>
    <name evidence="1" type="ORF">AT302_10615</name>
</gene>
<reference evidence="2" key="1">
    <citation type="submission" date="2015-12" db="EMBL/GenBank/DDBJ databases">
        <title>Complete genome sequence of Pandoraea norimbergensis DSM 11628.</title>
        <authorList>
            <person name="Ee R."/>
            <person name="Lim Y.-L."/>
            <person name="Yong D."/>
            <person name="Yin W.-F."/>
            <person name="Chan K.-G."/>
        </authorList>
    </citation>
    <scope>NUCLEOTIDE SEQUENCE [LARGE SCALE GENOMIC DNA]</scope>
    <source>
        <strain evidence="2">DSM 11628</strain>
    </source>
</reference>
<keyword evidence="2" id="KW-1185">Reference proteome</keyword>
<accession>A0ABM5WIV1</accession>
<name>A0ABM5WIV1_9BURK</name>
<sequence>MIPTDSHIALCASCNADLRSQPLPAWNPQAARFQQLADETLVRGAAQYGDDVILTAEWFRLARFIITLLRAAARTGHQRFAQVFVRLGLDPRLLQSPTTGLPLELLPIGDRTSLLALANRVLDAGPDALAEAMRSEGLTRGAVPFDGAEGASYLDSLLSTLPVRAALHERKPSTKSRHPRSKVVVERMAARLRRKVRL</sequence>
<evidence type="ECO:0000313" key="2">
    <source>
        <dbReference type="Proteomes" id="UP000060277"/>
    </source>
</evidence>